<protein>
    <submittedName>
        <fullName evidence="1">Uncharacterized protein</fullName>
    </submittedName>
</protein>
<sequence length="75" mass="8698">MPQEIAVKVGKFIKQQSTNINMSNRRGVKAWIVKSVVTNMLFDDICVTCRQITVKSNLPDLQFHHWNLKNLNKTK</sequence>
<accession>A0A0F9WA15</accession>
<organism evidence="1">
    <name type="scientific">marine sediment metagenome</name>
    <dbReference type="NCBI Taxonomy" id="412755"/>
    <lineage>
        <taxon>unclassified sequences</taxon>
        <taxon>metagenomes</taxon>
        <taxon>ecological metagenomes</taxon>
    </lineage>
</organism>
<gene>
    <name evidence="1" type="ORF">LCGC14_0385760</name>
</gene>
<comment type="caution">
    <text evidence="1">The sequence shown here is derived from an EMBL/GenBank/DDBJ whole genome shotgun (WGS) entry which is preliminary data.</text>
</comment>
<proteinExistence type="predicted"/>
<evidence type="ECO:0000313" key="1">
    <source>
        <dbReference type="EMBL" id="KKN74948.1"/>
    </source>
</evidence>
<dbReference type="EMBL" id="LAZR01000318">
    <property type="protein sequence ID" value="KKN74948.1"/>
    <property type="molecule type" value="Genomic_DNA"/>
</dbReference>
<dbReference type="AlphaFoldDB" id="A0A0F9WA15"/>
<name>A0A0F9WA15_9ZZZZ</name>
<reference evidence="1" key="1">
    <citation type="journal article" date="2015" name="Nature">
        <title>Complex archaea that bridge the gap between prokaryotes and eukaryotes.</title>
        <authorList>
            <person name="Spang A."/>
            <person name="Saw J.H."/>
            <person name="Jorgensen S.L."/>
            <person name="Zaremba-Niedzwiedzka K."/>
            <person name="Martijn J."/>
            <person name="Lind A.E."/>
            <person name="van Eijk R."/>
            <person name="Schleper C."/>
            <person name="Guy L."/>
            <person name="Ettema T.J."/>
        </authorList>
    </citation>
    <scope>NUCLEOTIDE SEQUENCE</scope>
</reference>